<dbReference type="PRINTS" id="PR00727">
    <property type="entry name" value="LEADERPTASE"/>
</dbReference>
<dbReference type="GO" id="GO:0005886">
    <property type="term" value="C:plasma membrane"/>
    <property type="evidence" value="ECO:0007669"/>
    <property type="project" value="UniProtKB-SubCell"/>
</dbReference>
<evidence type="ECO:0000313" key="15">
    <source>
        <dbReference type="Proteomes" id="UP001145050"/>
    </source>
</evidence>
<dbReference type="PANTHER" id="PTHR43390">
    <property type="entry name" value="SIGNAL PEPTIDASE I"/>
    <property type="match status" value="1"/>
</dbReference>
<dbReference type="PANTHER" id="PTHR43390:SF1">
    <property type="entry name" value="CHLOROPLAST PROCESSING PEPTIDASE"/>
    <property type="match status" value="1"/>
</dbReference>
<dbReference type="EMBL" id="JAMQKB010000002">
    <property type="protein sequence ID" value="MDC3423779.1"/>
    <property type="molecule type" value="Genomic_DNA"/>
</dbReference>
<evidence type="ECO:0000256" key="5">
    <source>
        <dbReference type="ARBA" id="ARBA00022475"/>
    </source>
</evidence>
<evidence type="ECO:0000256" key="2">
    <source>
        <dbReference type="ARBA" id="ARBA00004401"/>
    </source>
</evidence>
<evidence type="ECO:0000256" key="1">
    <source>
        <dbReference type="ARBA" id="ARBA00000677"/>
    </source>
</evidence>
<dbReference type="InterPro" id="IPR019758">
    <property type="entry name" value="Pept_S26A_signal_pept_1_CS"/>
</dbReference>
<keyword evidence="7 12" id="KW-0812">Transmembrane</keyword>
<feature type="active site" evidence="11">
    <location>
        <position position="40"/>
    </location>
</feature>
<protein>
    <recommendedName>
        <fullName evidence="4 12">Signal peptidase I</fullName>
        <ecNumber evidence="4 12">3.4.21.89</ecNumber>
    </recommendedName>
</protein>
<keyword evidence="15" id="KW-1185">Reference proteome</keyword>
<keyword evidence="8 12" id="KW-0378">Hydrolase</keyword>
<feature type="domain" description="Peptidase S26" evidence="13">
    <location>
        <begin position="9"/>
        <end position="164"/>
    </location>
</feature>
<name>A0A9X3WUS4_9BACI</name>
<dbReference type="AlphaFoldDB" id="A0A9X3WUS4"/>
<comment type="similarity">
    <text evidence="3 12">Belongs to the peptidase S26 family.</text>
</comment>
<evidence type="ECO:0000256" key="6">
    <source>
        <dbReference type="ARBA" id="ARBA00022670"/>
    </source>
</evidence>
<dbReference type="PROSITE" id="PS00761">
    <property type="entry name" value="SPASE_I_3"/>
    <property type="match status" value="1"/>
</dbReference>
<evidence type="ECO:0000256" key="7">
    <source>
        <dbReference type="ARBA" id="ARBA00022692"/>
    </source>
</evidence>
<evidence type="ECO:0000256" key="3">
    <source>
        <dbReference type="ARBA" id="ARBA00009370"/>
    </source>
</evidence>
<dbReference type="GO" id="GO:0004252">
    <property type="term" value="F:serine-type endopeptidase activity"/>
    <property type="evidence" value="ECO:0007669"/>
    <property type="project" value="InterPro"/>
</dbReference>
<dbReference type="PROSITE" id="PS00501">
    <property type="entry name" value="SPASE_I_1"/>
    <property type="match status" value="1"/>
</dbReference>
<feature type="transmembrane region" description="Helical" evidence="12">
    <location>
        <begin position="12"/>
        <end position="31"/>
    </location>
</feature>
<evidence type="ECO:0000313" key="14">
    <source>
        <dbReference type="EMBL" id="MDC3423779.1"/>
    </source>
</evidence>
<dbReference type="RefSeq" id="WP_272435530.1">
    <property type="nucleotide sequence ID" value="NZ_JAMQKB010000002.1"/>
</dbReference>
<proteinExistence type="inferred from homology"/>
<dbReference type="InterPro" id="IPR036286">
    <property type="entry name" value="LexA/Signal_pep-like_sf"/>
</dbReference>
<dbReference type="Pfam" id="PF10502">
    <property type="entry name" value="Peptidase_S26"/>
    <property type="match status" value="1"/>
</dbReference>
<keyword evidence="10 12" id="KW-0472">Membrane</keyword>
<dbReference type="EC" id="3.4.21.89" evidence="4 12"/>
<evidence type="ECO:0000256" key="8">
    <source>
        <dbReference type="ARBA" id="ARBA00022801"/>
    </source>
</evidence>
<dbReference type="GO" id="GO:0006465">
    <property type="term" value="P:signal peptide processing"/>
    <property type="evidence" value="ECO:0007669"/>
    <property type="project" value="InterPro"/>
</dbReference>
<evidence type="ECO:0000256" key="10">
    <source>
        <dbReference type="ARBA" id="ARBA00023136"/>
    </source>
</evidence>
<dbReference type="Gene3D" id="2.10.109.10">
    <property type="entry name" value="Umud Fragment, subunit A"/>
    <property type="match status" value="1"/>
</dbReference>
<feature type="active site" evidence="11">
    <location>
        <position position="80"/>
    </location>
</feature>
<reference evidence="14" key="1">
    <citation type="submission" date="2022-06" db="EMBL/GenBank/DDBJ databases">
        <title>Aquibacillus sp. a new bacterium isolated from soil saline samples.</title>
        <authorList>
            <person name="Galisteo C."/>
            <person name="De La Haba R."/>
            <person name="Sanchez-Porro C."/>
            <person name="Ventosa A."/>
        </authorList>
    </citation>
    <scope>NUCLEOTIDE SEQUENCE</scope>
    <source>
        <strain evidence="14">3ASR75-11</strain>
    </source>
</reference>
<dbReference type="NCBIfam" id="TIGR02227">
    <property type="entry name" value="sigpep_I_bact"/>
    <property type="match status" value="1"/>
</dbReference>
<dbReference type="InterPro" id="IPR000223">
    <property type="entry name" value="Pept_S26A_signal_pept_1"/>
</dbReference>
<accession>A0A9X3WUS4</accession>
<evidence type="ECO:0000256" key="9">
    <source>
        <dbReference type="ARBA" id="ARBA00022989"/>
    </source>
</evidence>
<comment type="subcellular location">
    <subcellularLocation>
        <location evidence="2">Cell membrane</location>
        <topology evidence="2">Single-pass type II membrane protein</topology>
    </subcellularLocation>
    <subcellularLocation>
        <location evidence="12">Membrane</location>
        <topology evidence="12">Single-pass type II membrane protein</topology>
    </subcellularLocation>
</comment>
<comment type="catalytic activity">
    <reaction evidence="1 12">
        <text>Cleavage of hydrophobic, N-terminal signal or leader sequences from secreted and periplasmic proteins.</text>
        <dbReference type="EC" id="3.4.21.89"/>
    </reaction>
</comment>
<gene>
    <name evidence="14" type="primary">lepB</name>
    <name evidence="14" type="ORF">NC797_04555</name>
</gene>
<dbReference type="Proteomes" id="UP001145050">
    <property type="component" value="Unassembled WGS sequence"/>
</dbReference>
<dbReference type="SUPFAM" id="SSF51306">
    <property type="entry name" value="LexA/Signal peptidase"/>
    <property type="match status" value="1"/>
</dbReference>
<keyword evidence="9 12" id="KW-1133">Transmembrane helix</keyword>
<dbReference type="FunFam" id="2.10.109.10:FF:000008">
    <property type="entry name" value="Signal peptidase I"/>
    <property type="match status" value="1"/>
</dbReference>
<dbReference type="GO" id="GO:0009003">
    <property type="term" value="F:signal peptidase activity"/>
    <property type="evidence" value="ECO:0007669"/>
    <property type="project" value="UniProtKB-EC"/>
</dbReference>
<keyword evidence="6 12" id="KW-0645">Protease</keyword>
<keyword evidence="5" id="KW-1003">Cell membrane</keyword>
<evidence type="ECO:0000259" key="13">
    <source>
        <dbReference type="Pfam" id="PF10502"/>
    </source>
</evidence>
<evidence type="ECO:0000256" key="11">
    <source>
        <dbReference type="PIRSR" id="PIRSR600223-1"/>
    </source>
</evidence>
<evidence type="ECO:0000256" key="12">
    <source>
        <dbReference type="RuleBase" id="RU362042"/>
    </source>
</evidence>
<evidence type="ECO:0000256" key="4">
    <source>
        <dbReference type="ARBA" id="ARBA00013208"/>
    </source>
</evidence>
<dbReference type="InterPro" id="IPR019756">
    <property type="entry name" value="Pept_S26A_signal_pept_1_Ser-AS"/>
</dbReference>
<sequence length="173" mass="19956">MSSHTNSEWIDWLKAIFIAIILAFILRTFLFSTSIVLGESMYPTLEDGERILFNKFVYLVDEPNRGDIVIIQRPNKNYVKRVIALPEETISVKDGALYINGEKYTQSFLEKQAIMRTGNFGPITVPPNSYFVMGDNRGISRDSRNGLGFIYKDEIVGRTEFIIYPIDEWDRTK</sequence>
<dbReference type="CDD" id="cd06530">
    <property type="entry name" value="S26_SPase_I"/>
    <property type="match status" value="1"/>
</dbReference>
<dbReference type="InterPro" id="IPR019533">
    <property type="entry name" value="Peptidase_S26"/>
</dbReference>
<comment type="caution">
    <text evidence="14">The sequence shown here is derived from an EMBL/GenBank/DDBJ whole genome shotgun (WGS) entry which is preliminary data.</text>
</comment>
<organism evidence="14 15">
    <name type="scientific">Terrihalobacillus insolitus</name>
    <dbReference type="NCBI Taxonomy" id="2950438"/>
    <lineage>
        <taxon>Bacteria</taxon>
        <taxon>Bacillati</taxon>
        <taxon>Bacillota</taxon>
        <taxon>Bacilli</taxon>
        <taxon>Bacillales</taxon>
        <taxon>Bacillaceae</taxon>
        <taxon>Terrihalobacillus</taxon>
    </lineage>
</organism>